<dbReference type="PANTHER" id="PTHR30461:SF26">
    <property type="entry name" value="RESOLVASE HOMOLOG YNEB"/>
    <property type="match status" value="1"/>
</dbReference>
<dbReference type="Pfam" id="PF13384">
    <property type="entry name" value="HTH_23"/>
    <property type="match status" value="1"/>
</dbReference>
<dbReference type="PANTHER" id="PTHR30461">
    <property type="entry name" value="DNA-INVERTASE FROM LAMBDOID PROPHAGE"/>
    <property type="match status" value="1"/>
</dbReference>
<evidence type="ECO:0000256" key="3">
    <source>
        <dbReference type="ARBA" id="ARBA00023125"/>
    </source>
</evidence>
<gene>
    <name evidence="5" type="ORF">GC247_06860</name>
</gene>
<dbReference type="SUPFAM" id="SSF53041">
    <property type="entry name" value="Resolvase-like"/>
    <property type="match status" value="1"/>
</dbReference>
<dbReference type="InterPro" id="IPR050639">
    <property type="entry name" value="SSR_resolvase"/>
</dbReference>
<dbReference type="GO" id="GO:0000150">
    <property type="term" value="F:DNA strand exchange activity"/>
    <property type="evidence" value="ECO:0007669"/>
    <property type="project" value="InterPro"/>
</dbReference>
<dbReference type="CDD" id="cd03768">
    <property type="entry name" value="SR_ResInv"/>
    <property type="match status" value="1"/>
</dbReference>
<evidence type="ECO:0000313" key="5">
    <source>
        <dbReference type="EMBL" id="MPQ35597.1"/>
    </source>
</evidence>
<dbReference type="EMBL" id="WHJL01000078">
    <property type="protein sequence ID" value="MPQ35597.1"/>
    <property type="molecule type" value="Genomic_DNA"/>
</dbReference>
<reference evidence="5 6" key="1">
    <citation type="submission" date="2019-10" db="EMBL/GenBank/DDBJ databases">
        <title>Genome Sequencing and assembly of Lactobacillus fermentum I2, a lactic acid bacteria.</title>
        <authorList>
            <person name="Lopes L.S."/>
            <person name="Persinoti G.F."/>
            <person name="Riano-Pachon D.M."/>
            <person name="Labate C.A."/>
        </authorList>
    </citation>
    <scope>NUCLEOTIDE SEQUENCE [LARGE SCALE GENOMIC DNA]</scope>
    <source>
        <strain evidence="5 6">I2</strain>
    </source>
</reference>
<organism evidence="5 6">
    <name type="scientific">Limosilactobacillus fermentum</name>
    <name type="common">Lactobacillus fermentum</name>
    <dbReference type="NCBI Taxonomy" id="1613"/>
    <lineage>
        <taxon>Bacteria</taxon>
        <taxon>Bacillati</taxon>
        <taxon>Bacillota</taxon>
        <taxon>Bacilli</taxon>
        <taxon>Lactobacillales</taxon>
        <taxon>Lactobacillaceae</taxon>
        <taxon>Limosilactobacillus</taxon>
    </lineage>
</organism>
<comment type="similarity">
    <text evidence="1">Belongs to the site-specific recombinase resolvase family.</text>
</comment>
<protein>
    <submittedName>
        <fullName evidence="5">Recombinase family protein</fullName>
    </submittedName>
</protein>
<dbReference type="AlphaFoldDB" id="A0A6C1EP83"/>
<dbReference type="GO" id="GO:0003677">
    <property type="term" value="F:DNA binding"/>
    <property type="evidence" value="ECO:0007669"/>
    <property type="project" value="UniProtKB-KW"/>
</dbReference>
<evidence type="ECO:0000313" key="6">
    <source>
        <dbReference type="Proteomes" id="UP000466799"/>
    </source>
</evidence>
<evidence type="ECO:0000256" key="4">
    <source>
        <dbReference type="ARBA" id="ARBA00023172"/>
    </source>
</evidence>
<keyword evidence="2" id="KW-0229">DNA integration</keyword>
<dbReference type="GO" id="GO:0015074">
    <property type="term" value="P:DNA integration"/>
    <property type="evidence" value="ECO:0007669"/>
    <property type="project" value="UniProtKB-KW"/>
</dbReference>
<dbReference type="PROSITE" id="PS00397">
    <property type="entry name" value="RECOMBINASES_1"/>
    <property type="match status" value="1"/>
</dbReference>
<keyword evidence="3" id="KW-0238">DNA-binding</keyword>
<dbReference type="PROSITE" id="PS51736">
    <property type="entry name" value="RECOMBINASES_3"/>
    <property type="match status" value="1"/>
</dbReference>
<sequence length="208" mass="23806">MTVYGYARVSTQGQDLKDQVEQLIKNGVEPDNIFQEKFTGTTSKRPQFEALQSKLAGGDELIVAKLDRLGRKTSDVISFLDKCSNENITVNVLNMGRLDNSPGGRLMRNVISSFAEYERDMIVSRTQEGKAYAKQHNPHYREGRPKRRITDRYQAIYEYSLKHSIKETALATGVSESTVKRIRRQINHLNLLFRKDQTTCKVTQPQVH</sequence>
<dbReference type="InterPro" id="IPR036162">
    <property type="entry name" value="Resolvase-like_N_sf"/>
</dbReference>
<dbReference type="RefSeq" id="WP_076640292.1">
    <property type="nucleotide sequence ID" value="NZ_CP031195.1"/>
</dbReference>
<name>A0A6C1EP83_LIMFE</name>
<dbReference type="Gene3D" id="3.40.50.1390">
    <property type="entry name" value="Resolvase, N-terminal catalytic domain"/>
    <property type="match status" value="1"/>
</dbReference>
<dbReference type="Proteomes" id="UP000466799">
    <property type="component" value="Unassembled WGS sequence"/>
</dbReference>
<dbReference type="InterPro" id="IPR006118">
    <property type="entry name" value="Recombinase_CS"/>
</dbReference>
<evidence type="ECO:0000256" key="2">
    <source>
        <dbReference type="ARBA" id="ARBA00022908"/>
    </source>
</evidence>
<accession>A0A6C1EP83</accession>
<evidence type="ECO:0000256" key="1">
    <source>
        <dbReference type="ARBA" id="ARBA00009913"/>
    </source>
</evidence>
<comment type="caution">
    <text evidence="5">The sequence shown here is derived from an EMBL/GenBank/DDBJ whole genome shotgun (WGS) entry which is preliminary data.</text>
</comment>
<keyword evidence="4" id="KW-0233">DNA recombination</keyword>
<proteinExistence type="inferred from homology"/>
<dbReference type="SMART" id="SM00857">
    <property type="entry name" value="Resolvase"/>
    <property type="match status" value="1"/>
</dbReference>
<dbReference type="Pfam" id="PF00239">
    <property type="entry name" value="Resolvase"/>
    <property type="match status" value="1"/>
</dbReference>
<dbReference type="InterPro" id="IPR006119">
    <property type="entry name" value="Resolv_N"/>
</dbReference>
<dbReference type="PROSITE" id="PS00398">
    <property type="entry name" value="RECOMBINASES_2"/>
    <property type="match status" value="1"/>
</dbReference>